<organism evidence="1">
    <name type="scientific">Arundo donax</name>
    <name type="common">Giant reed</name>
    <name type="synonym">Donax arundinaceus</name>
    <dbReference type="NCBI Taxonomy" id="35708"/>
    <lineage>
        <taxon>Eukaryota</taxon>
        <taxon>Viridiplantae</taxon>
        <taxon>Streptophyta</taxon>
        <taxon>Embryophyta</taxon>
        <taxon>Tracheophyta</taxon>
        <taxon>Spermatophyta</taxon>
        <taxon>Magnoliopsida</taxon>
        <taxon>Liliopsida</taxon>
        <taxon>Poales</taxon>
        <taxon>Poaceae</taxon>
        <taxon>PACMAD clade</taxon>
        <taxon>Arundinoideae</taxon>
        <taxon>Arundineae</taxon>
        <taxon>Arundo</taxon>
    </lineage>
</organism>
<dbReference type="AlphaFoldDB" id="A0A0A8XQM1"/>
<accession>A0A0A8XQM1</accession>
<dbReference type="EMBL" id="GBRH01282960">
    <property type="protein sequence ID" value="JAD14935.1"/>
    <property type="molecule type" value="Transcribed_RNA"/>
</dbReference>
<evidence type="ECO:0000313" key="1">
    <source>
        <dbReference type="EMBL" id="JAD14935.1"/>
    </source>
</evidence>
<proteinExistence type="predicted"/>
<reference evidence="1" key="1">
    <citation type="submission" date="2014-09" db="EMBL/GenBank/DDBJ databases">
        <authorList>
            <person name="Magalhaes I.L.F."/>
            <person name="Oliveira U."/>
            <person name="Santos F.R."/>
            <person name="Vidigal T.H.D.A."/>
            <person name="Brescovit A.D."/>
            <person name="Santos A.J."/>
        </authorList>
    </citation>
    <scope>NUCLEOTIDE SEQUENCE</scope>
    <source>
        <tissue evidence="1">Shoot tissue taken approximately 20 cm above the soil surface</tissue>
    </source>
</reference>
<sequence>MCNLKHVSYHERKINSKRCLKPAQNFISLNQLQKHW</sequence>
<protein>
    <submittedName>
        <fullName evidence="1">Uncharacterized protein</fullName>
    </submittedName>
</protein>
<name>A0A0A8XQM1_ARUDO</name>
<reference evidence="1" key="2">
    <citation type="journal article" date="2015" name="Data Brief">
        <title>Shoot transcriptome of the giant reed, Arundo donax.</title>
        <authorList>
            <person name="Barrero R.A."/>
            <person name="Guerrero F.D."/>
            <person name="Moolhuijzen P."/>
            <person name="Goolsby J.A."/>
            <person name="Tidwell J."/>
            <person name="Bellgard S.E."/>
            <person name="Bellgard M.I."/>
        </authorList>
    </citation>
    <scope>NUCLEOTIDE SEQUENCE</scope>
    <source>
        <tissue evidence="1">Shoot tissue taken approximately 20 cm above the soil surface</tissue>
    </source>
</reference>